<name>A0A6P1TIX5_9FIRM</name>
<protein>
    <recommendedName>
        <fullName evidence="11">Accessory regulator AgrB</fullName>
    </recommendedName>
</protein>
<keyword evidence="2" id="KW-0673">Quorum sensing</keyword>
<keyword evidence="6 8" id="KW-1133">Transmembrane helix</keyword>
<evidence type="ECO:0008006" key="11">
    <source>
        <dbReference type="Google" id="ProtNLM"/>
    </source>
</evidence>
<organism evidence="9 10">
    <name type="scientific">Anaerocolumna sedimenticola</name>
    <dbReference type="NCBI Taxonomy" id="2696063"/>
    <lineage>
        <taxon>Bacteria</taxon>
        <taxon>Bacillati</taxon>
        <taxon>Bacillota</taxon>
        <taxon>Clostridia</taxon>
        <taxon>Lachnospirales</taxon>
        <taxon>Lachnospiraceae</taxon>
        <taxon>Anaerocolumna</taxon>
    </lineage>
</organism>
<keyword evidence="4 8" id="KW-0812">Transmembrane</keyword>
<gene>
    <name evidence="9" type="ORF">Ana3638_05240</name>
</gene>
<evidence type="ECO:0000256" key="6">
    <source>
        <dbReference type="ARBA" id="ARBA00022989"/>
    </source>
</evidence>
<keyword evidence="7 8" id="KW-0472">Membrane</keyword>
<dbReference type="Pfam" id="PF04647">
    <property type="entry name" value="AgrB"/>
    <property type="match status" value="1"/>
</dbReference>
<dbReference type="Proteomes" id="UP000464314">
    <property type="component" value="Chromosome"/>
</dbReference>
<dbReference type="GO" id="GO:0009372">
    <property type="term" value="P:quorum sensing"/>
    <property type="evidence" value="ECO:0007669"/>
    <property type="project" value="UniProtKB-KW"/>
</dbReference>
<dbReference type="EMBL" id="CP048000">
    <property type="protein sequence ID" value="QHQ60257.1"/>
    <property type="molecule type" value="Genomic_DNA"/>
</dbReference>
<keyword evidence="1" id="KW-1003">Cell membrane</keyword>
<accession>A0A6P1TIX5</accession>
<dbReference type="GO" id="GO:0016020">
    <property type="term" value="C:membrane"/>
    <property type="evidence" value="ECO:0007669"/>
    <property type="project" value="InterPro"/>
</dbReference>
<feature type="transmembrane region" description="Helical" evidence="8">
    <location>
        <begin position="144"/>
        <end position="162"/>
    </location>
</feature>
<evidence type="ECO:0000256" key="3">
    <source>
        <dbReference type="ARBA" id="ARBA00022670"/>
    </source>
</evidence>
<evidence type="ECO:0000256" key="8">
    <source>
        <dbReference type="SAM" id="Phobius"/>
    </source>
</evidence>
<keyword evidence="3" id="KW-0645">Protease</keyword>
<feature type="transmembrane region" description="Helical" evidence="8">
    <location>
        <begin position="82"/>
        <end position="100"/>
    </location>
</feature>
<evidence type="ECO:0000256" key="4">
    <source>
        <dbReference type="ARBA" id="ARBA00022692"/>
    </source>
</evidence>
<dbReference type="AlphaFoldDB" id="A0A6P1TIX5"/>
<dbReference type="GO" id="GO:0008233">
    <property type="term" value="F:peptidase activity"/>
    <property type="evidence" value="ECO:0007669"/>
    <property type="project" value="UniProtKB-KW"/>
</dbReference>
<dbReference type="GO" id="GO:0006508">
    <property type="term" value="P:proteolysis"/>
    <property type="evidence" value="ECO:0007669"/>
    <property type="project" value="UniProtKB-KW"/>
</dbReference>
<reference evidence="9 10" key="1">
    <citation type="submission" date="2020-01" db="EMBL/GenBank/DDBJ databases">
        <title>Genome analysis of Anaerocolumna sp. CBA3638.</title>
        <authorList>
            <person name="Kim J."/>
            <person name="Roh S.W."/>
        </authorList>
    </citation>
    <scope>NUCLEOTIDE SEQUENCE [LARGE SCALE GENOMIC DNA]</scope>
    <source>
        <strain evidence="9 10">CBA3638</strain>
    </source>
</reference>
<keyword evidence="10" id="KW-1185">Reference proteome</keyword>
<evidence type="ECO:0000313" key="10">
    <source>
        <dbReference type="Proteomes" id="UP000464314"/>
    </source>
</evidence>
<evidence type="ECO:0000256" key="1">
    <source>
        <dbReference type="ARBA" id="ARBA00022475"/>
    </source>
</evidence>
<feature type="transmembrane region" description="Helical" evidence="8">
    <location>
        <begin position="168"/>
        <end position="185"/>
    </location>
</feature>
<keyword evidence="5" id="KW-0378">Hydrolase</keyword>
<proteinExistence type="predicted"/>
<dbReference type="InterPro" id="IPR006741">
    <property type="entry name" value="AgrB"/>
</dbReference>
<dbReference type="SMART" id="SM00793">
    <property type="entry name" value="AgrB"/>
    <property type="match status" value="1"/>
</dbReference>
<evidence type="ECO:0000256" key="2">
    <source>
        <dbReference type="ARBA" id="ARBA00022654"/>
    </source>
</evidence>
<feature type="transmembrane region" description="Helical" evidence="8">
    <location>
        <begin position="26"/>
        <end position="47"/>
    </location>
</feature>
<evidence type="ECO:0000256" key="5">
    <source>
        <dbReference type="ARBA" id="ARBA00022801"/>
    </source>
</evidence>
<dbReference type="KEGG" id="anr:Ana3638_05240"/>
<evidence type="ECO:0000256" key="7">
    <source>
        <dbReference type="ARBA" id="ARBA00023136"/>
    </source>
</evidence>
<feature type="transmembrane region" description="Helical" evidence="8">
    <location>
        <begin position="53"/>
        <end position="70"/>
    </location>
</feature>
<feature type="transmembrane region" description="Helical" evidence="8">
    <location>
        <begin position="106"/>
        <end position="124"/>
    </location>
</feature>
<evidence type="ECO:0000313" key="9">
    <source>
        <dbReference type="EMBL" id="QHQ60257.1"/>
    </source>
</evidence>
<sequence length="192" mass="22240">MANRVAVKIADFLCKNNTIRNKDKDIYIYGFEIFLSNLINFTIVVVLGYLLNLFYHAMLFYIAFVVTRSYSGGYHASTYLKCHIAFASIFLVTMFMSRLLLPTISLVYLLVFIAIYIGCIFEYAPIENSNKPLLELDKLKYRKISIVISLCWTAFVVALYFIAREYAATLTFTLVFVAMLMLIEVNKRKELY</sequence>
<dbReference type="RefSeq" id="WP_161837093.1">
    <property type="nucleotide sequence ID" value="NZ_CP048000.1"/>
</dbReference>